<protein>
    <submittedName>
        <fullName evidence="2">Programmed cell death 6-interacting protein-like</fullName>
    </submittedName>
</protein>
<feature type="compositionally biased region" description="Pro residues" evidence="1">
    <location>
        <begin position="34"/>
        <end position="57"/>
    </location>
</feature>
<evidence type="ECO:0000256" key="1">
    <source>
        <dbReference type="SAM" id="MobiDB-lite"/>
    </source>
</evidence>
<reference evidence="2" key="1">
    <citation type="submission" date="2025-08" db="UniProtKB">
        <authorList>
            <consortium name="RefSeq"/>
        </authorList>
    </citation>
    <scope>IDENTIFICATION</scope>
    <source>
        <tissue evidence="2">Leukocyte</tissue>
    </source>
</reference>
<accession>A0A8B7UU85</accession>
<evidence type="ECO:0000313" key="2">
    <source>
        <dbReference type="RefSeq" id="XP_020022772.1"/>
    </source>
</evidence>
<dbReference type="PRINTS" id="PR01217">
    <property type="entry name" value="PRICHEXTENSN"/>
</dbReference>
<feature type="non-terminal residue" evidence="2">
    <location>
        <position position="1"/>
    </location>
</feature>
<sequence>RDLQQSIAREPSAPSIPTPAYQSSPAGGGHATAPPTPAPRTMPPAKPQPPARPPPPVLSANRAPSATVPAPVGTGTTAPAPSQTPGSAPPPQAQGPPYPTYPGYPGYCQMPMPMGYNPYAYGQYNMPYPPVYHQSPGQAPYPGPQQPSYPFPQPPQQSYYPQQ</sequence>
<feature type="compositionally biased region" description="Pro residues" evidence="1">
    <location>
        <begin position="139"/>
        <end position="155"/>
    </location>
</feature>
<dbReference type="OrthoDB" id="2141925at2759"/>
<feature type="region of interest" description="Disordered" evidence="1">
    <location>
        <begin position="127"/>
        <end position="163"/>
    </location>
</feature>
<organism evidence="2">
    <name type="scientific">Castor canadensis</name>
    <name type="common">American beaver</name>
    <dbReference type="NCBI Taxonomy" id="51338"/>
    <lineage>
        <taxon>Eukaryota</taxon>
        <taxon>Metazoa</taxon>
        <taxon>Chordata</taxon>
        <taxon>Craniata</taxon>
        <taxon>Vertebrata</taxon>
        <taxon>Euteleostomi</taxon>
        <taxon>Mammalia</taxon>
        <taxon>Eutheria</taxon>
        <taxon>Euarchontoglires</taxon>
        <taxon>Glires</taxon>
        <taxon>Rodentia</taxon>
        <taxon>Castorimorpha</taxon>
        <taxon>Castoridae</taxon>
        <taxon>Castor</taxon>
    </lineage>
</organism>
<gene>
    <name evidence="2" type="primary">LOC109688679</name>
</gene>
<dbReference type="KEGG" id="ccan:109688679"/>
<name>A0A8B7UU85_CASCN</name>
<dbReference type="AlphaFoldDB" id="A0A8B7UU85"/>
<feature type="compositionally biased region" description="Pro residues" evidence="1">
    <location>
        <begin position="87"/>
        <end position="102"/>
    </location>
</feature>
<feature type="compositionally biased region" description="Low complexity" evidence="1">
    <location>
        <begin position="73"/>
        <end position="86"/>
    </location>
</feature>
<feature type="region of interest" description="Disordered" evidence="1">
    <location>
        <begin position="1"/>
        <end position="104"/>
    </location>
</feature>
<proteinExistence type="predicted"/>
<dbReference type="RefSeq" id="XP_020022772.1">
    <property type="nucleotide sequence ID" value="XM_020167183.1"/>
</dbReference>